<sequence length="481" mass="55644">MILKKKIPRDFYKLFRTQNMDYYMQLLTALYQAMQEAYALTQLTDSECRSILAETIARVNMVWWDDETEKTEDEGFPGLSPSAVLDRLVKWGWLSSDFDEKLNCYIIGFPEYSRLYAELFDRLGKEDDSMERESILSVYSALYTYDADSEKNNSILKSAVRTSKSLGQMLSNMQDSMRLWFDELSKRRDFIGIQEVLVNEINNRESVKYAILTTTDSFYRYKEAVKELIAKILEENENRREKLMAQKRMLAAQTGGADALQETAADGSTPALLKLERGIQFCEEAAQLVLLVEREFDLIEKKYNRLIELKTVFARRALARIHYLLQEGAGAEDSTLELIGLLNNSGKKNALLEDFRDSLYVTAPFSIVGDDSLYNRRQRQENEFVPLALQEEASSEIADFVPKPLYTGKQLQEFRRQHTKDGIFQVSADTVQSAEDLEKLLFIWQEATQSRQEEDRILLQEEIHQEDGFSYTGFSIDETEN</sequence>
<keyword evidence="3" id="KW-1185">Reference proteome</keyword>
<accession>A0AAE3AWS3</accession>
<comment type="caution">
    <text evidence="2">The sequence shown here is derived from an EMBL/GenBank/DDBJ whole genome shotgun (WGS) entry which is preliminary data.</text>
</comment>
<dbReference type="RefSeq" id="WP_308727975.1">
    <property type="nucleotide sequence ID" value="NZ_JAJEQF010000010.1"/>
</dbReference>
<dbReference type="Pfam" id="PF18982">
    <property type="entry name" value="JetA"/>
    <property type="match status" value="1"/>
</dbReference>
<feature type="coiled-coil region" evidence="1">
    <location>
        <begin position="222"/>
        <end position="253"/>
    </location>
</feature>
<reference evidence="2 3" key="1">
    <citation type="submission" date="2021-10" db="EMBL/GenBank/DDBJ databases">
        <title>Anaerobic single-cell dispensing facilitates the cultivation of human gut bacteria.</title>
        <authorList>
            <person name="Afrizal A."/>
        </authorList>
    </citation>
    <scope>NUCLEOTIDE SEQUENCE [LARGE SCALE GENOMIC DNA]</scope>
    <source>
        <strain evidence="2 3">CLA-AA-H244</strain>
    </source>
</reference>
<evidence type="ECO:0000256" key="1">
    <source>
        <dbReference type="SAM" id="Coils"/>
    </source>
</evidence>
<name>A0AAE3AWS3_9FIRM</name>
<protein>
    <submittedName>
        <fullName evidence="2">DUF5716 family protein</fullName>
    </submittedName>
</protein>
<organism evidence="2 3">
    <name type="scientific">Gallintestinimicrobium propionicum</name>
    <dbReference type="NCBI Taxonomy" id="2981770"/>
    <lineage>
        <taxon>Bacteria</taxon>
        <taxon>Bacillati</taxon>
        <taxon>Bacillota</taxon>
        <taxon>Clostridia</taxon>
        <taxon>Lachnospirales</taxon>
        <taxon>Lachnospiraceae</taxon>
        <taxon>Gallintestinimicrobium</taxon>
    </lineage>
</organism>
<dbReference type="InterPro" id="IPR043773">
    <property type="entry name" value="JetA"/>
</dbReference>
<gene>
    <name evidence="2" type="ORF">LKD45_05720</name>
</gene>
<proteinExistence type="predicted"/>
<dbReference type="EMBL" id="JAJEQF010000010">
    <property type="protein sequence ID" value="MCC2167198.1"/>
    <property type="molecule type" value="Genomic_DNA"/>
</dbReference>
<keyword evidence="1" id="KW-0175">Coiled coil</keyword>
<evidence type="ECO:0000313" key="2">
    <source>
        <dbReference type="EMBL" id="MCC2167198.1"/>
    </source>
</evidence>
<dbReference type="AlphaFoldDB" id="A0AAE3AWS3"/>
<dbReference type="Proteomes" id="UP001199355">
    <property type="component" value="Unassembled WGS sequence"/>
</dbReference>
<evidence type="ECO:0000313" key="3">
    <source>
        <dbReference type="Proteomes" id="UP001199355"/>
    </source>
</evidence>